<accession>A0A941DTZ1</accession>
<dbReference type="Gene3D" id="3.90.1150.10">
    <property type="entry name" value="Aspartate Aminotransferase, domain 1"/>
    <property type="match status" value="1"/>
</dbReference>
<dbReference type="AlphaFoldDB" id="A0A941DTZ1"/>
<keyword evidence="7" id="KW-0032">Aminotransferase</keyword>
<dbReference type="Proteomes" id="UP000675284">
    <property type="component" value="Unassembled WGS sequence"/>
</dbReference>
<dbReference type="Gene3D" id="3.40.640.10">
    <property type="entry name" value="Type I PLP-dependent aspartate aminotransferase-like (Major domain)"/>
    <property type="match status" value="1"/>
</dbReference>
<evidence type="ECO:0000256" key="2">
    <source>
        <dbReference type="ARBA" id="ARBA00009077"/>
    </source>
</evidence>
<dbReference type="InterPro" id="IPR015424">
    <property type="entry name" value="PyrdxlP-dep_Trfase"/>
</dbReference>
<sequence>MAKFHQKQPDTVLLHGGQVPDPTTGSRAVPIYQTTSYVFRDTEHAQNLFGLTEPGNIYTRIGNPTVDAFEQRIAELEDGVAAVATASGMAAITFAILNVASTGDEIIADSNLYGGTYNLFANTLPRYGITVKFVNGKNKNEVEAAITDKTKAIFGEIITNPSLHIFDVETIAALAHSYNIPLIIDNTFAPYIAKPIAWGADVVVHSATKWIGGHGTTIGGVVVDGGRFNWNNSKFPGFTEPDESYNGLRFIDVGPAAFATKLRVQLLRDIGACISPHNAFLLLQGLETLHLRIPQHNKNAQIIAEYLAKNPAIEWVNYPGLQSHSSNKRAKKYFSEGAGSIITFGIRGGREAGRQLIECIELWSHVANVGDAKSLIIHPASTTHQQLTVEELKTSGVTEETIRLSIGLESVTDLLYTLDAAIAEATGEAKTITTNDSVAISWLLSSPFDRNNGNIRKKTIAVYGWEDAGEKEREKVKQLQSIGFELYYISHSTTEESQHVFRDLSAIPTELDAVWFLQSDLPSGVIEQVINKQGKIVWLEQPYQNSTLEYAKAAGITVITAKNPYDEFLALRSQDDASDLTHV</sequence>
<comment type="cofactor">
    <cofactor evidence="1 5">
        <name>pyridoxal 5'-phosphate</name>
        <dbReference type="ChEBI" id="CHEBI:597326"/>
    </cofactor>
</comment>
<dbReference type="Gene3D" id="3.40.50.720">
    <property type="entry name" value="NAD(P)-binding Rossmann-like Domain"/>
    <property type="match status" value="1"/>
</dbReference>
<keyword evidence="4 5" id="KW-0663">Pyridoxal phosphate</keyword>
<organism evidence="7 8">
    <name type="scientific">Virgibacillus salarius</name>
    <dbReference type="NCBI Taxonomy" id="447199"/>
    <lineage>
        <taxon>Bacteria</taxon>
        <taxon>Bacillati</taxon>
        <taxon>Bacillota</taxon>
        <taxon>Bacilli</taxon>
        <taxon>Bacillales</taxon>
        <taxon>Bacillaceae</taxon>
        <taxon>Virgibacillus</taxon>
    </lineage>
</organism>
<dbReference type="InterPro" id="IPR015422">
    <property type="entry name" value="PyrdxlP-dep_Trfase_small"/>
</dbReference>
<evidence type="ECO:0000313" key="8">
    <source>
        <dbReference type="Proteomes" id="UP000675284"/>
    </source>
</evidence>
<dbReference type="FunFam" id="3.40.640.10:FF:000035">
    <property type="entry name" value="O-succinylhomoserine sulfhydrylase"/>
    <property type="match status" value="1"/>
</dbReference>
<dbReference type="InterPro" id="IPR015421">
    <property type="entry name" value="PyrdxlP-dep_Trfase_major"/>
</dbReference>
<reference evidence="7" key="1">
    <citation type="submission" date="2021-04" db="EMBL/GenBank/DDBJ databases">
        <title>Isolation and polyphasic classification of algal microorganism.</title>
        <authorList>
            <person name="Wang S."/>
        </authorList>
    </citation>
    <scope>NUCLEOTIDE SEQUENCE</scope>
    <source>
        <strain evidence="7">720a</strain>
    </source>
</reference>
<feature type="region of interest" description="Disordered" evidence="6">
    <location>
        <begin position="1"/>
        <end position="26"/>
    </location>
</feature>
<protein>
    <submittedName>
        <fullName evidence="7">Aminotransferase class I/II-fold pyridoxal phosphate-dependent enzyme</fullName>
    </submittedName>
</protein>
<dbReference type="RefSeq" id="WP_026682611.1">
    <property type="nucleotide sequence ID" value="NZ_BAAACY010000070.1"/>
</dbReference>
<keyword evidence="3" id="KW-0808">Transferase</keyword>
<evidence type="ECO:0000313" key="7">
    <source>
        <dbReference type="EMBL" id="MBR7796685.1"/>
    </source>
</evidence>
<dbReference type="GO" id="GO:0005737">
    <property type="term" value="C:cytoplasm"/>
    <property type="evidence" value="ECO:0007669"/>
    <property type="project" value="TreeGrafter"/>
</dbReference>
<evidence type="ECO:0000256" key="6">
    <source>
        <dbReference type="SAM" id="MobiDB-lite"/>
    </source>
</evidence>
<comment type="similarity">
    <text evidence="2 5">Belongs to the trans-sulfuration enzymes family.</text>
</comment>
<dbReference type="InterPro" id="IPR054542">
    <property type="entry name" value="Cys_met_metab_PP"/>
</dbReference>
<dbReference type="GO" id="GO:0003961">
    <property type="term" value="F:O-acetylhomoserine aminocarboxypropyltransferase activity"/>
    <property type="evidence" value="ECO:0007669"/>
    <property type="project" value="TreeGrafter"/>
</dbReference>
<proteinExistence type="inferred from homology"/>
<dbReference type="InterPro" id="IPR000277">
    <property type="entry name" value="Cys/Met-Metab_PyrdxlP-dep_enz"/>
</dbReference>
<evidence type="ECO:0000256" key="4">
    <source>
        <dbReference type="ARBA" id="ARBA00022898"/>
    </source>
</evidence>
<dbReference type="PANTHER" id="PTHR43797:SF2">
    <property type="entry name" value="HOMOCYSTEINE_CYSTEINE SYNTHASE"/>
    <property type="match status" value="1"/>
</dbReference>
<dbReference type="EMBL" id="JAGSOT010000032">
    <property type="protein sequence ID" value="MBR7796685.1"/>
    <property type="molecule type" value="Genomic_DNA"/>
</dbReference>
<dbReference type="PANTHER" id="PTHR43797">
    <property type="entry name" value="HOMOCYSTEINE/CYSTEINE SYNTHASE"/>
    <property type="match status" value="1"/>
</dbReference>
<dbReference type="GO" id="GO:0019346">
    <property type="term" value="P:transsulfuration"/>
    <property type="evidence" value="ECO:0007669"/>
    <property type="project" value="InterPro"/>
</dbReference>
<name>A0A941DTZ1_9BACI</name>
<comment type="caution">
    <text evidence="7">The sequence shown here is derived from an EMBL/GenBank/DDBJ whole genome shotgun (WGS) entry which is preliminary data.</text>
</comment>
<evidence type="ECO:0000256" key="5">
    <source>
        <dbReference type="RuleBase" id="RU362118"/>
    </source>
</evidence>
<gene>
    <name evidence="7" type="ORF">KCX74_11610</name>
</gene>
<dbReference type="InterPro" id="IPR006235">
    <property type="entry name" value="OAc-hSer/O-AcSer_sulfhydrylase"/>
</dbReference>
<dbReference type="GO" id="GO:0030170">
    <property type="term" value="F:pyridoxal phosphate binding"/>
    <property type="evidence" value="ECO:0007669"/>
    <property type="project" value="InterPro"/>
</dbReference>
<dbReference type="GO" id="GO:0006535">
    <property type="term" value="P:cysteine biosynthetic process from serine"/>
    <property type="evidence" value="ECO:0007669"/>
    <property type="project" value="TreeGrafter"/>
</dbReference>
<evidence type="ECO:0000256" key="3">
    <source>
        <dbReference type="ARBA" id="ARBA00022679"/>
    </source>
</evidence>
<dbReference type="GO" id="GO:0008483">
    <property type="term" value="F:transaminase activity"/>
    <property type="evidence" value="ECO:0007669"/>
    <property type="project" value="UniProtKB-KW"/>
</dbReference>
<dbReference type="PROSITE" id="PS00868">
    <property type="entry name" value="CYS_MET_METAB_PP"/>
    <property type="match status" value="1"/>
</dbReference>
<dbReference type="Pfam" id="PF01053">
    <property type="entry name" value="Cys_Met_Meta_PP"/>
    <property type="match status" value="1"/>
</dbReference>
<dbReference type="NCBIfam" id="TIGR01326">
    <property type="entry name" value="OAH_OAS_sulfhy"/>
    <property type="match status" value="1"/>
</dbReference>
<dbReference type="CDD" id="cd00614">
    <property type="entry name" value="CGS_like"/>
    <property type="match status" value="1"/>
</dbReference>
<dbReference type="GO" id="GO:0004124">
    <property type="term" value="F:cysteine synthase activity"/>
    <property type="evidence" value="ECO:0007669"/>
    <property type="project" value="TreeGrafter"/>
</dbReference>
<dbReference type="GO" id="GO:0071269">
    <property type="term" value="P:L-homocysteine biosynthetic process"/>
    <property type="evidence" value="ECO:0007669"/>
    <property type="project" value="TreeGrafter"/>
</dbReference>
<dbReference type="SUPFAM" id="SSF53383">
    <property type="entry name" value="PLP-dependent transferases"/>
    <property type="match status" value="1"/>
</dbReference>
<evidence type="ECO:0000256" key="1">
    <source>
        <dbReference type="ARBA" id="ARBA00001933"/>
    </source>
</evidence>
<keyword evidence="8" id="KW-1185">Reference proteome</keyword>